<dbReference type="InterPro" id="IPR038005">
    <property type="entry name" value="RX-like_CC"/>
</dbReference>
<feature type="domain" description="NB-ARC" evidence="4">
    <location>
        <begin position="154"/>
        <end position="302"/>
    </location>
</feature>
<dbReference type="GO" id="GO:0006952">
    <property type="term" value="P:defense response"/>
    <property type="evidence" value="ECO:0007669"/>
    <property type="project" value="UniProtKB-KW"/>
</dbReference>
<keyword evidence="1" id="KW-0677">Repeat</keyword>
<dbReference type="SUPFAM" id="SSF52540">
    <property type="entry name" value="P-loop containing nucleoside triphosphate hydrolases"/>
    <property type="match status" value="1"/>
</dbReference>
<evidence type="ECO:0000256" key="2">
    <source>
        <dbReference type="ARBA" id="ARBA00022741"/>
    </source>
</evidence>
<proteinExistence type="predicted"/>
<dbReference type="InterPro" id="IPR041118">
    <property type="entry name" value="Rx_N"/>
</dbReference>
<evidence type="ECO:0008006" key="8">
    <source>
        <dbReference type="Google" id="ProtNLM"/>
    </source>
</evidence>
<dbReference type="Pfam" id="PF00931">
    <property type="entry name" value="NB-ARC"/>
    <property type="match status" value="1"/>
</dbReference>
<evidence type="ECO:0000259" key="5">
    <source>
        <dbReference type="Pfam" id="PF18052"/>
    </source>
</evidence>
<dbReference type="PRINTS" id="PR00364">
    <property type="entry name" value="DISEASERSIST"/>
</dbReference>
<dbReference type="CDD" id="cd14798">
    <property type="entry name" value="RX-CC_like"/>
    <property type="match status" value="1"/>
</dbReference>
<dbReference type="InterPro" id="IPR027417">
    <property type="entry name" value="P-loop_NTPase"/>
</dbReference>
<dbReference type="Gene3D" id="1.20.5.4130">
    <property type="match status" value="1"/>
</dbReference>
<accession>A0AA39DIE4</accession>
<dbReference type="EMBL" id="JARBHA010000012">
    <property type="protein sequence ID" value="KAJ9685988.1"/>
    <property type="molecule type" value="Genomic_DNA"/>
</dbReference>
<keyword evidence="2" id="KW-0547">Nucleotide-binding</keyword>
<organism evidence="6 7">
    <name type="scientific">Vitis rotundifolia</name>
    <name type="common">Muscadine grape</name>
    <dbReference type="NCBI Taxonomy" id="103349"/>
    <lineage>
        <taxon>Eukaryota</taxon>
        <taxon>Viridiplantae</taxon>
        <taxon>Streptophyta</taxon>
        <taxon>Embryophyta</taxon>
        <taxon>Tracheophyta</taxon>
        <taxon>Spermatophyta</taxon>
        <taxon>Magnoliopsida</taxon>
        <taxon>eudicotyledons</taxon>
        <taxon>Gunneridae</taxon>
        <taxon>Pentapetalae</taxon>
        <taxon>rosids</taxon>
        <taxon>Vitales</taxon>
        <taxon>Vitaceae</taxon>
        <taxon>Viteae</taxon>
        <taxon>Vitis</taxon>
    </lineage>
</organism>
<dbReference type="Gene3D" id="3.40.50.300">
    <property type="entry name" value="P-loop containing nucleotide triphosphate hydrolases"/>
    <property type="match status" value="1"/>
</dbReference>
<gene>
    <name evidence="6" type="ORF">PVL29_015060</name>
</gene>
<evidence type="ECO:0000256" key="1">
    <source>
        <dbReference type="ARBA" id="ARBA00022737"/>
    </source>
</evidence>
<dbReference type="Pfam" id="PF18052">
    <property type="entry name" value="Rx_N"/>
    <property type="match status" value="1"/>
</dbReference>
<dbReference type="FunFam" id="3.40.50.300:FF:001091">
    <property type="entry name" value="Probable disease resistance protein At1g61300"/>
    <property type="match status" value="1"/>
</dbReference>
<comment type="caution">
    <text evidence="6">The sequence shown here is derived from an EMBL/GenBank/DDBJ whole genome shotgun (WGS) entry which is preliminary data.</text>
</comment>
<dbReference type="Proteomes" id="UP001168098">
    <property type="component" value="Unassembled WGS sequence"/>
</dbReference>
<protein>
    <recommendedName>
        <fullName evidence="8">Disease resistance protein</fullName>
    </recommendedName>
</protein>
<dbReference type="InterPro" id="IPR002182">
    <property type="entry name" value="NB-ARC"/>
</dbReference>
<keyword evidence="7" id="KW-1185">Reference proteome</keyword>
<sequence>MAESSVVFAVKRLGDLLIEEAVFLQGVSNKVAEIQTELKQMQCFLRDADARQDEDEMIRNWDVIETFAFRAALRRRSCLRIGFKRLACIFSEGRELHRVGTQIDAIKGRISSLTASLQTYNIRAIGGGERSGSRNERRRLLRRSYSHVVDEDTVGQLVKPDEKCSVVSLCGMGGLGKTTLAKKVYHHGDVRRHFDCFAWICISQQFNTRSVVQGILMKLATGSEKERETLEKMKEKRCLVILDDLWEIDDWKSLRPAFPLHETGRGTVALHVDPHGFIYQPKYLTEEDSWELLQSKAFPRHDDNNGKR</sequence>
<keyword evidence="3" id="KW-0611">Plant defense</keyword>
<dbReference type="PANTHER" id="PTHR19338:SF66">
    <property type="entry name" value="NB-ARC DOMAIN-CONTAINING PROTEIN"/>
    <property type="match status" value="1"/>
</dbReference>
<evidence type="ECO:0000313" key="6">
    <source>
        <dbReference type="EMBL" id="KAJ9685988.1"/>
    </source>
</evidence>
<evidence type="ECO:0000256" key="3">
    <source>
        <dbReference type="ARBA" id="ARBA00022821"/>
    </source>
</evidence>
<evidence type="ECO:0000259" key="4">
    <source>
        <dbReference type="Pfam" id="PF00931"/>
    </source>
</evidence>
<feature type="domain" description="Disease resistance N-terminal" evidence="5">
    <location>
        <begin position="6"/>
        <end position="61"/>
    </location>
</feature>
<dbReference type="PANTHER" id="PTHR19338">
    <property type="entry name" value="TRANSLOCASE OF INNER MITOCHONDRIAL MEMBRANE 13 HOMOLOG"/>
    <property type="match status" value="1"/>
</dbReference>
<reference evidence="6 7" key="1">
    <citation type="journal article" date="2023" name="BMC Biotechnol.">
        <title>Vitis rotundifolia cv Carlos genome sequencing.</title>
        <authorList>
            <person name="Huff M."/>
            <person name="Hulse-Kemp A."/>
            <person name="Scheffler B."/>
            <person name="Youngblood R."/>
            <person name="Simpson S."/>
            <person name="Babiker E."/>
            <person name="Staton M."/>
        </authorList>
    </citation>
    <scope>NUCLEOTIDE SEQUENCE [LARGE SCALE GENOMIC DNA]</scope>
    <source>
        <tissue evidence="6">Leaf</tissue>
    </source>
</reference>
<dbReference type="AlphaFoldDB" id="A0AA39DIE4"/>
<dbReference type="GO" id="GO:0043531">
    <property type="term" value="F:ADP binding"/>
    <property type="evidence" value="ECO:0007669"/>
    <property type="project" value="InterPro"/>
</dbReference>
<evidence type="ECO:0000313" key="7">
    <source>
        <dbReference type="Proteomes" id="UP001168098"/>
    </source>
</evidence>
<name>A0AA39DIE4_VITRO</name>